<protein>
    <submittedName>
        <fullName evidence="1">Uncharacterized protein</fullName>
    </submittedName>
</protein>
<proteinExistence type="predicted"/>
<dbReference type="Proteomes" id="UP001163321">
    <property type="component" value="Chromosome 8"/>
</dbReference>
<organism evidence="1 2">
    <name type="scientific">Peronosclerospora sorghi</name>
    <dbReference type="NCBI Taxonomy" id="230839"/>
    <lineage>
        <taxon>Eukaryota</taxon>
        <taxon>Sar</taxon>
        <taxon>Stramenopiles</taxon>
        <taxon>Oomycota</taxon>
        <taxon>Peronosporomycetes</taxon>
        <taxon>Peronosporales</taxon>
        <taxon>Peronosporaceae</taxon>
        <taxon>Peronosclerospora</taxon>
    </lineage>
</organism>
<evidence type="ECO:0000313" key="2">
    <source>
        <dbReference type="Proteomes" id="UP001163321"/>
    </source>
</evidence>
<name>A0ACC0VNV0_9STRA</name>
<sequence>MTPFSHFRREEQYDGAKVWFHLVDAQTRGAYGDTQITSVSSDIVSDFEDLREAVKEECPNNLAGVDASDLNVYTNLTAYDDENGQPLEEDLPIGALGASKKDAVTVEVPERPRKRQKTMWTTTVLDLAALTLPDVDDCKTVTWSLDAALISGFGIYCRSDKLVLFYRLDVVELLKFMQNGVYAMVDADMC</sequence>
<evidence type="ECO:0000313" key="1">
    <source>
        <dbReference type="EMBL" id="KAI9908139.1"/>
    </source>
</evidence>
<accession>A0ACC0VNV0</accession>
<keyword evidence="2" id="KW-1185">Reference proteome</keyword>
<reference evidence="1 2" key="1">
    <citation type="journal article" date="2022" name="bioRxiv">
        <title>The genome of the oomycete Peronosclerospora sorghi, a cosmopolitan pathogen of maize and sorghum, is inflated with dispersed pseudogenes.</title>
        <authorList>
            <person name="Fletcher K."/>
            <person name="Martin F."/>
            <person name="Isakeit T."/>
            <person name="Cavanaugh K."/>
            <person name="Magill C."/>
            <person name="Michelmore R."/>
        </authorList>
    </citation>
    <scope>NUCLEOTIDE SEQUENCE [LARGE SCALE GENOMIC DNA]</scope>
    <source>
        <strain evidence="1">P6</strain>
    </source>
</reference>
<gene>
    <name evidence="1" type="ORF">PsorP6_003132</name>
</gene>
<dbReference type="EMBL" id="CM047587">
    <property type="protein sequence ID" value="KAI9908139.1"/>
    <property type="molecule type" value="Genomic_DNA"/>
</dbReference>
<comment type="caution">
    <text evidence="1">The sequence shown here is derived from an EMBL/GenBank/DDBJ whole genome shotgun (WGS) entry which is preliminary data.</text>
</comment>